<keyword evidence="2" id="KW-0472">Membrane</keyword>
<organism evidence="4">
    <name type="scientific">freshwater metagenome</name>
    <dbReference type="NCBI Taxonomy" id="449393"/>
    <lineage>
        <taxon>unclassified sequences</taxon>
        <taxon>metagenomes</taxon>
        <taxon>ecological metagenomes</taxon>
    </lineage>
</organism>
<evidence type="ECO:0000256" key="1">
    <source>
        <dbReference type="SAM" id="MobiDB-lite"/>
    </source>
</evidence>
<accession>A0A6J7TQX9</accession>
<proteinExistence type="predicted"/>
<protein>
    <submittedName>
        <fullName evidence="4">Unannotated protein</fullName>
    </submittedName>
</protein>
<dbReference type="AlphaFoldDB" id="A0A6J7TQX9"/>
<feature type="transmembrane region" description="Helical" evidence="2">
    <location>
        <begin position="65"/>
        <end position="82"/>
    </location>
</feature>
<keyword evidence="2" id="KW-1133">Transmembrane helix</keyword>
<dbReference type="EMBL" id="CAFBQE010000124">
    <property type="protein sequence ID" value="CAB5054498.1"/>
    <property type="molecule type" value="Genomic_DNA"/>
</dbReference>
<evidence type="ECO:0000313" key="3">
    <source>
        <dbReference type="EMBL" id="CAB4658779.1"/>
    </source>
</evidence>
<dbReference type="EMBL" id="CAEZWP010000024">
    <property type="protein sequence ID" value="CAB4658779.1"/>
    <property type="molecule type" value="Genomic_DNA"/>
</dbReference>
<gene>
    <name evidence="3" type="ORF">UFOPK2265_00651</name>
    <name evidence="4" type="ORF">UFOPK4284_01200</name>
</gene>
<reference evidence="4" key="1">
    <citation type="submission" date="2020-05" db="EMBL/GenBank/DDBJ databases">
        <authorList>
            <person name="Chiriac C."/>
            <person name="Salcher M."/>
            <person name="Ghai R."/>
            <person name="Kavagutti S V."/>
        </authorList>
    </citation>
    <scope>NUCLEOTIDE SEQUENCE</scope>
</reference>
<feature type="region of interest" description="Disordered" evidence="1">
    <location>
        <begin position="112"/>
        <end position="144"/>
    </location>
</feature>
<feature type="transmembrane region" description="Helical" evidence="2">
    <location>
        <begin position="37"/>
        <end position="59"/>
    </location>
</feature>
<feature type="transmembrane region" description="Helical" evidence="2">
    <location>
        <begin position="6"/>
        <end position="25"/>
    </location>
</feature>
<sequence>MEGLAYLVTILLMIVILGGPVAILLTKIRTEHIVLTIIRRLLHGLVITLALFISSTVIWKANQNLALDAMAIFGISMAYIALRREYFSDVRIIAPILAKFGVKLWKKQKRSGSEQGSSHFGPLMKWRRGGHSGGNDGHGPEGQH</sequence>
<keyword evidence="2" id="KW-0812">Transmembrane</keyword>
<name>A0A6J7TQX9_9ZZZZ</name>
<evidence type="ECO:0000313" key="4">
    <source>
        <dbReference type="EMBL" id="CAB5054498.1"/>
    </source>
</evidence>
<evidence type="ECO:0000256" key="2">
    <source>
        <dbReference type="SAM" id="Phobius"/>
    </source>
</evidence>